<feature type="compositionally biased region" description="Polar residues" evidence="1">
    <location>
        <begin position="21"/>
        <end position="32"/>
    </location>
</feature>
<gene>
    <name evidence="2" type="ORF">CHGG_00070</name>
</gene>
<feature type="region of interest" description="Disordered" evidence="1">
    <location>
        <begin position="1"/>
        <end position="32"/>
    </location>
</feature>
<evidence type="ECO:0000256" key="1">
    <source>
        <dbReference type="SAM" id="MobiDB-lite"/>
    </source>
</evidence>
<sequence>MAREPHLRRESPWSVLHPPLSTDSTNEAPGAA</sequence>
<accession>Q2HI84</accession>
<dbReference type="AlphaFoldDB" id="Q2HI84"/>
<dbReference type="InParanoid" id="Q2HI84"/>
<dbReference type="VEuPathDB" id="FungiDB:CHGG_00070"/>
<dbReference type="GeneID" id="4386585"/>
<reference evidence="3" key="1">
    <citation type="journal article" date="2015" name="Genome Announc.">
        <title>Draft genome sequence of the cellulolytic fungus Chaetomium globosum.</title>
        <authorList>
            <person name="Cuomo C.A."/>
            <person name="Untereiner W.A."/>
            <person name="Ma L.-J."/>
            <person name="Grabherr M."/>
            <person name="Birren B.W."/>
        </authorList>
    </citation>
    <scope>NUCLEOTIDE SEQUENCE [LARGE SCALE GENOMIC DNA]</scope>
    <source>
        <strain evidence="3">ATCC 6205 / CBS 148.51 / DSM 1962 / NBRC 6347 / NRRL 1970</strain>
    </source>
</reference>
<dbReference type="HOGENOM" id="CLU_3392236_0_0_1"/>
<proteinExistence type="predicted"/>
<feature type="compositionally biased region" description="Basic and acidic residues" evidence="1">
    <location>
        <begin position="1"/>
        <end position="11"/>
    </location>
</feature>
<evidence type="ECO:0000313" key="2">
    <source>
        <dbReference type="EMBL" id="EAQ91835.1"/>
    </source>
</evidence>
<dbReference type="RefSeq" id="XP_001219291.1">
    <property type="nucleotide sequence ID" value="XM_001219290.1"/>
</dbReference>
<dbReference type="Proteomes" id="UP000001056">
    <property type="component" value="Unassembled WGS sequence"/>
</dbReference>
<evidence type="ECO:0000313" key="3">
    <source>
        <dbReference type="Proteomes" id="UP000001056"/>
    </source>
</evidence>
<organism evidence="2 3">
    <name type="scientific">Chaetomium globosum (strain ATCC 6205 / CBS 148.51 / DSM 1962 / NBRC 6347 / NRRL 1970)</name>
    <name type="common">Soil fungus</name>
    <dbReference type="NCBI Taxonomy" id="306901"/>
    <lineage>
        <taxon>Eukaryota</taxon>
        <taxon>Fungi</taxon>
        <taxon>Dikarya</taxon>
        <taxon>Ascomycota</taxon>
        <taxon>Pezizomycotina</taxon>
        <taxon>Sordariomycetes</taxon>
        <taxon>Sordariomycetidae</taxon>
        <taxon>Sordariales</taxon>
        <taxon>Chaetomiaceae</taxon>
        <taxon>Chaetomium</taxon>
    </lineage>
</organism>
<name>Q2HI84_CHAGB</name>
<protein>
    <submittedName>
        <fullName evidence="2">Uncharacterized protein</fullName>
    </submittedName>
</protein>
<keyword evidence="3" id="KW-1185">Reference proteome</keyword>
<dbReference type="EMBL" id="CH408029">
    <property type="protein sequence ID" value="EAQ91835.1"/>
    <property type="molecule type" value="Genomic_DNA"/>
</dbReference>